<organism evidence="10 11">
    <name type="scientific">Neoroseomonas marina</name>
    <dbReference type="NCBI Taxonomy" id="1232220"/>
    <lineage>
        <taxon>Bacteria</taxon>
        <taxon>Pseudomonadati</taxon>
        <taxon>Pseudomonadota</taxon>
        <taxon>Alphaproteobacteria</taxon>
        <taxon>Acetobacterales</taxon>
        <taxon>Acetobacteraceae</taxon>
        <taxon>Neoroseomonas</taxon>
    </lineage>
</organism>
<comment type="subcellular location">
    <subcellularLocation>
        <location evidence="1">Bacterial flagellum basal body</location>
    </subcellularLocation>
    <subcellularLocation>
        <location evidence="2">Cell membrane</location>
    </subcellularLocation>
</comment>
<feature type="transmembrane region" description="Helical" evidence="9">
    <location>
        <begin position="6"/>
        <end position="25"/>
    </location>
</feature>
<dbReference type="PANTHER" id="PTHR38766:SF1">
    <property type="entry name" value="FLAGELLAR PROTEIN FLIO"/>
    <property type="match status" value="1"/>
</dbReference>
<evidence type="ECO:0008006" key="12">
    <source>
        <dbReference type="Google" id="ProtNLM"/>
    </source>
</evidence>
<keyword evidence="5 9" id="KW-1133">Transmembrane helix</keyword>
<dbReference type="Proteomes" id="UP000548582">
    <property type="component" value="Unassembled WGS sequence"/>
</dbReference>
<comment type="caution">
    <text evidence="10">The sequence shown here is derived from an EMBL/GenBank/DDBJ whole genome shotgun (WGS) entry which is preliminary data.</text>
</comment>
<reference evidence="10 11" key="1">
    <citation type="submission" date="2020-03" db="EMBL/GenBank/DDBJ databases">
        <authorList>
            <person name="Sun Q."/>
        </authorList>
    </citation>
    <scope>NUCLEOTIDE SEQUENCE [LARGE SCALE GENOMIC DNA]</scope>
    <source>
        <strain evidence="10 11">JC162</strain>
    </source>
</reference>
<evidence type="ECO:0000256" key="5">
    <source>
        <dbReference type="ARBA" id="ARBA00022989"/>
    </source>
</evidence>
<dbReference type="Pfam" id="PF04347">
    <property type="entry name" value="FliO"/>
    <property type="match status" value="1"/>
</dbReference>
<dbReference type="InterPro" id="IPR052205">
    <property type="entry name" value="FliO/MopB"/>
</dbReference>
<accession>A0A848EED8</accession>
<evidence type="ECO:0000256" key="6">
    <source>
        <dbReference type="ARBA" id="ARBA00023136"/>
    </source>
</evidence>
<evidence type="ECO:0000256" key="7">
    <source>
        <dbReference type="ARBA" id="ARBA00023143"/>
    </source>
</evidence>
<dbReference type="GO" id="GO:0009425">
    <property type="term" value="C:bacterial-type flagellum basal body"/>
    <property type="evidence" value="ECO:0007669"/>
    <property type="project" value="UniProtKB-SubCell"/>
</dbReference>
<evidence type="ECO:0000313" key="11">
    <source>
        <dbReference type="Proteomes" id="UP000548582"/>
    </source>
</evidence>
<evidence type="ECO:0000256" key="3">
    <source>
        <dbReference type="ARBA" id="ARBA00022475"/>
    </source>
</evidence>
<dbReference type="PANTHER" id="PTHR38766">
    <property type="entry name" value="FLAGELLAR PROTEIN FLIO"/>
    <property type="match status" value="1"/>
</dbReference>
<keyword evidence="7" id="KW-0975">Bacterial flagellum</keyword>
<gene>
    <name evidence="10" type="ORF">GWK16_10715</name>
</gene>
<name>A0A848EED8_9PROT</name>
<protein>
    <recommendedName>
        <fullName evidence="12">Flagellar biosynthetic protein FliO</fullName>
    </recommendedName>
</protein>
<evidence type="ECO:0000313" key="10">
    <source>
        <dbReference type="EMBL" id="NMJ41715.1"/>
    </source>
</evidence>
<comment type="similarity">
    <text evidence="8">Belongs to the FliO/MopB family.</text>
</comment>
<evidence type="ECO:0000256" key="1">
    <source>
        <dbReference type="ARBA" id="ARBA00004117"/>
    </source>
</evidence>
<sequence length="86" mass="8965">MIIDTGTWMTAAGALAAVVGLVLLAGRLARRAGFAPSGTGRLRVEEALALDARRRLLIVRCDGRALLLLTGGPQDQVVGWLPETGA</sequence>
<proteinExistence type="inferred from homology"/>
<keyword evidence="11" id="KW-1185">Reference proteome</keyword>
<keyword evidence="4 9" id="KW-0812">Transmembrane</keyword>
<dbReference type="AlphaFoldDB" id="A0A848EED8"/>
<dbReference type="EMBL" id="JABBKX010000003">
    <property type="protein sequence ID" value="NMJ41715.1"/>
    <property type="molecule type" value="Genomic_DNA"/>
</dbReference>
<keyword evidence="6 9" id="KW-0472">Membrane</keyword>
<dbReference type="InterPro" id="IPR022781">
    <property type="entry name" value="Flagellar_biosynth_FliO"/>
</dbReference>
<evidence type="ECO:0000256" key="2">
    <source>
        <dbReference type="ARBA" id="ARBA00004236"/>
    </source>
</evidence>
<evidence type="ECO:0000256" key="4">
    <source>
        <dbReference type="ARBA" id="ARBA00022692"/>
    </source>
</evidence>
<dbReference type="RefSeq" id="WP_170053965.1">
    <property type="nucleotide sequence ID" value="NZ_JABBKX010000003.1"/>
</dbReference>
<dbReference type="GO" id="GO:0044781">
    <property type="term" value="P:bacterial-type flagellum organization"/>
    <property type="evidence" value="ECO:0007669"/>
    <property type="project" value="InterPro"/>
</dbReference>
<dbReference type="GO" id="GO:0005886">
    <property type="term" value="C:plasma membrane"/>
    <property type="evidence" value="ECO:0007669"/>
    <property type="project" value="UniProtKB-SubCell"/>
</dbReference>
<evidence type="ECO:0000256" key="9">
    <source>
        <dbReference type="SAM" id="Phobius"/>
    </source>
</evidence>
<evidence type="ECO:0000256" key="8">
    <source>
        <dbReference type="ARBA" id="ARBA00037937"/>
    </source>
</evidence>
<keyword evidence="3" id="KW-1003">Cell membrane</keyword>